<dbReference type="Pfam" id="PF01424">
    <property type="entry name" value="R3H"/>
    <property type="match status" value="1"/>
</dbReference>
<dbReference type="RefSeq" id="XP_044564026.1">
    <property type="nucleotide sequence ID" value="XM_044704764.1"/>
</dbReference>
<feature type="domain" description="R3H" evidence="2">
    <location>
        <begin position="222"/>
        <end position="286"/>
    </location>
</feature>
<evidence type="ECO:0000256" key="1">
    <source>
        <dbReference type="SAM" id="MobiDB-lite"/>
    </source>
</evidence>
<dbReference type="InterPro" id="IPR001374">
    <property type="entry name" value="R3H_dom"/>
</dbReference>
<feature type="compositionally biased region" description="Basic residues" evidence="1">
    <location>
        <begin position="133"/>
        <end position="153"/>
    </location>
</feature>
<gene>
    <name evidence="3" type="ORF">FDP41_001656</name>
</gene>
<dbReference type="PROSITE" id="PS51061">
    <property type="entry name" value="R3H"/>
    <property type="match status" value="1"/>
</dbReference>
<evidence type="ECO:0000313" key="4">
    <source>
        <dbReference type="Proteomes" id="UP000444721"/>
    </source>
</evidence>
<dbReference type="SUPFAM" id="SSF82708">
    <property type="entry name" value="R3H domain"/>
    <property type="match status" value="1"/>
</dbReference>
<accession>A0A6A5BMS8</accession>
<feature type="region of interest" description="Disordered" evidence="1">
    <location>
        <begin position="109"/>
        <end position="183"/>
    </location>
</feature>
<feature type="compositionally biased region" description="Low complexity" evidence="1">
    <location>
        <begin position="73"/>
        <end position="88"/>
    </location>
</feature>
<name>A0A6A5BMS8_NAEFO</name>
<dbReference type="OrthoDB" id="206598at2759"/>
<proteinExistence type="predicted"/>
<dbReference type="InterPro" id="IPR036867">
    <property type="entry name" value="R3H_dom_sf"/>
</dbReference>
<reference evidence="3 4" key="1">
    <citation type="journal article" date="2019" name="Sci. Rep.">
        <title>Nanopore sequencing improves the draft genome of the human pathogenic amoeba Naegleria fowleri.</title>
        <authorList>
            <person name="Liechti N."/>
            <person name="Schurch N."/>
            <person name="Bruggmann R."/>
            <person name="Wittwer M."/>
        </authorList>
    </citation>
    <scope>NUCLEOTIDE SEQUENCE [LARGE SCALE GENOMIC DNA]</scope>
    <source>
        <strain evidence="3 4">ATCC 30894</strain>
    </source>
</reference>
<feature type="compositionally biased region" description="Low complexity" evidence="1">
    <location>
        <begin position="31"/>
        <end position="40"/>
    </location>
</feature>
<feature type="region of interest" description="Disordered" evidence="1">
    <location>
        <begin position="21"/>
        <end position="91"/>
    </location>
</feature>
<protein>
    <recommendedName>
        <fullName evidence="2">R3H domain-containing protein</fullName>
    </recommendedName>
</protein>
<dbReference type="GeneID" id="68108874"/>
<keyword evidence="4" id="KW-1185">Reference proteome</keyword>
<dbReference type="EMBL" id="VFQX01000027">
    <property type="protein sequence ID" value="KAF0979313.1"/>
    <property type="molecule type" value="Genomic_DNA"/>
</dbReference>
<organism evidence="3 4">
    <name type="scientific">Naegleria fowleri</name>
    <name type="common">Brain eating amoeba</name>
    <dbReference type="NCBI Taxonomy" id="5763"/>
    <lineage>
        <taxon>Eukaryota</taxon>
        <taxon>Discoba</taxon>
        <taxon>Heterolobosea</taxon>
        <taxon>Tetramitia</taxon>
        <taxon>Eutetramitia</taxon>
        <taxon>Vahlkampfiidae</taxon>
        <taxon>Naegleria</taxon>
    </lineage>
</organism>
<dbReference type="Pfam" id="PF22547">
    <property type="entry name" value="2H-SAK"/>
    <property type="match status" value="1"/>
</dbReference>
<dbReference type="VEuPathDB" id="AmoebaDB:NfTy_054450"/>
<dbReference type="Gene3D" id="3.30.1370.50">
    <property type="entry name" value="R3H-like domain"/>
    <property type="match status" value="1"/>
</dbReference>
<dbReference type="Proteomes" id="UP000444721">
    <property type="component" value="Unassembled WGS sequence"/>
</dbReference>
<feature type="compositionally biased region" description="Polar residues" evidence="1">
    <location>
        <begin position="109"/>
        <end position="123"/>
    </location>
</feature>
<evidence type="ECO:0000259" key="2">
    <source>
        <dbReference type="PROSITE" id="PS51061"/>
    </source>
</evidence>
<dbReference type="AlphaFoldDB" id="A0A6A5BMS8"/>
<sequence length="571" mass="65006">MLNNMMTPSSQQDEEFQLVVSKKGGGRRTFRGGMNNNNKSRSNKNKRQETSEPHATGRRKEDNLSQSSGKKTVALSSSSAQVVVGSSSNKQATTEIVGSYSAAVISSSPTSQTNAASSPQKASPTFYASHPTTSHHLKPLGDKKKKKDFKKPSAHSTTQKEEKPEKVFPSKRNEKHQQVVARRGGGKTTAQFFIIRKPLNQEMINYSQRNNLKPIIPKEPEDEMGKSFYKCLKEFVEDEKAHVFDFSNTLNLAQRKRVHSLAEEFNLDHFSRGSNPFRYICVSKRNLKMRDEFQYFGYIGLFGHSIDELVKKYNINPDISENQPLLQKRIKRDGPIHHITVMTRPEINTALKNLESSRELEHLFNEKQKQLLKQGSEEEKIEILMHIISKVVTNDYQAIGLGKVSQEETAHSNDGLALPSSQSNSKDQKQKNDAYFVIIDWPSAQRLRATLGLEPYHFHITVAYRNGDIHGVVKDRSTMVPKESVFEISDEYLARKESEMASFLEYLNVDPRYAHTFISLGWYNLDSLDVLTRDKMDLNDVGVLEDDQQKVLAFLKDFSNNLKKYKSLRGH</sequence>
<evidence type="ECO:0000313" key="3">
    <source>
        <dbReference type="EMBL" id="KAF0979313.1"/>
    </source>
</evidence>
<dbReference type="InterPro" id="IPR054498">
    <property type="entry name" value="2H-SAK"/>
</dbReference>
<dbReference type="GO" id="GO:0003676">
    <property type="term" value="F:nucleic acid binding"/>
    <property type="evidence" value="ECO:0007669"/>
    <property type="project" value="UniProtKB-UniRule"/>
</dbReference>
<feature type="compositionally biased region" description="Basic and acidic residues" evidence="1">
    <location>
        <begin position="158"/>
        <end position="177"/>
    </location>
</feature>
<comment type="caution">
    <text evidence="3">The sequence shown here is derived from an EMBL/GenBank/DDBJ whole genome shotgun (WGS) entry which is preliminary data.</text>
</comment>
<dbReference type="VEuPathDB" id="AmoebaDB:NF0036700"/>
<dbReference type="VEuPathDB" id="AmoebaDB:FDP41_001656"/>